<sequence length="433" mass="46848">MHPPTTKMADFDEMIEKAVQEGVAPGLVLIAGDKTGKLDYRKTFGNASLNGAGDTQQREPQPQPMSARDSAFTWMSLTKLPTAVAILQLVEQGRLSLDADVADQLPELAAQPVISSSSDGADTLVPRRAAITLRHLLSHTSGLQYPFIPGALAAYYERRARAGGEGFDMAKRRARVQERFGVPLVYEPGEGWCYGPGLDWAGLLLERTVDESLDAYVKRSVWAPLGVQEGEMPSYFPKTSSSSSSSSSDMNNVATSARGPNGKMVGVPDMPAPPAPEAAFGGEGMRGTMDTFVRLLRSLTLDDGVLLRPETAALLFEPQLRGRWDASKTALRDLLAGADWLSGVAPPQGDEYDWGLGGLLVDGDSHAYRRPGCLMWSGMFNSSWFIDRKAGVYGVFGTQCLPPGDSPIRNLTEAFQEEVYRRANKLNKSSSSP</sequence>
<name>G4MPC1_PYRO7</name>
<evidence type="ECO:0000256" key="2">
    <source>
        <dbReference type="ARBA" id="ARBA00022801"/>
    </source>
</evidence>
<dbReference type="GO" id="GO:0016787">
    <property type="term" value="F:hydrolase activity"/>
    <property type="evidence" value="ECO:0007669"/>
    <property type="project" value="UniProtKB-KW"/>
</dbReference>
<evidence type="ECO:0000256" key="3">
    <source>
        <dbReference type="SAM" id="MobiDB-lite"/>
    </source>
</evidence>
<dbReference type="Proteomes" id="UP000009058">
    <property type="component" value="Chromosome 1"/>
</dbReference>
<keyword evidence="6" id="KW-1185">Reference proteome</keyword>
<protein>
    <submittedName>
        <fullName evidence="5">Beta-lactamase</fullName>
    </submittedName>
</protein>
<dbReference type="STRING" id="242507.G4MPC1"/>
<dbReference type="eggNOG" id="ENOG502S4UR">
    <property type="taxonomic scope" value="Eukaryota"/>
</dbReference>
<dbReference type="EMBL" id="CM001231">
    <property type="protein sequence ID" value="EHA57174.1"/>
    <property type="molecule type" value="Genomic_DNA"/>
</dbReference>
<dbReference type="KEGG" id="mgr:MGG_09175"/>
<feature type="compositionally biased region" description="Polar residues" evidence="3">
    <location>
        <begin position="46"/>
        <end position="60"/>
    </location>
</feature>
<proteinExistence type="inferred from homology"/>
<dbReference type="HOGENOM" id="CLU_020027_11_1_1"/>
<gene>
    <name evidence="5" type="ORF">MGG_09175</name>
</gene>
<evidence type="ECO:0000313" key="6">
    <source>
        <dbReference type="Proteomes" id="UP000009058"/>
    </source>
</evidence>
<dbReference type="GeneID" id="2680271"/>
<dbReference type="Pfam" id="PF00144">
    <property type="entry name" value="Beta-lactamase"/>
    <property type="match status" value="1"/>
</dbReference>
<dbReference type="InterPro" id="IPR050789">
    <property type="entry name" value="Diverse_Enzym_Activities"/>
</dbReference>
<accession>G4MPC1</accession>
<reference evidence="5 6" key="1">
    <citation type="journal article" date="2005" name="Nature">
        <title>The genome sequence of the rice blast fungus Magnaporthe grisea.</title>
        <authorList>
            <person name="Dean R.A."/>
            <person name="Talbot N.J."/>
            <person name="Ebbole D.J."/>
            <person name="Farman M.L."/>
            <person name="Mitchell T.K."/>
            <person name="Orbach M.J."/>
            <person name="Thon M."/>
            <person name="Kulkarni R."/>
            <person name="Xu J.R."/>
            <person name="Pan H."/>
            <person name="Read N.D."/>
            <person name="Lee Y.H."/>
            <person name="Carbone I."/>
            <person name="Brown D."/>
            <person name="Oh Y.Y."/>
            <person name="Donofrio N."/>
            <person name="Jeong J.S."/>
            <person name="Soanes D.M."/>
            <person name="Djonovic S."/>
            <person name="Kolomiets E."/>
            <person name="Rehmeyer C."/>
            <person name="Li W."/>
            <person name="Harding M."/>
            <person name="Kim S."/>
            <person name="Lebrun M.H."/>
            <person name="Bohnert H."/>
            <person name="Coughlan S."/>
            <person name="Butler J."/>
            <person name="Calvo S."/>
            <person name="Ma L.J."/>
            <person name="Nicol R."/>
            <person name="Purcell S."/>
            <person name="Nusbaum C."/>
            <person name="Galagan J.E."/>
            <person name="Birren B.W."/>
        </authorList>
    </citation>
    <scope>NUCLEOTIDE SEQUENCE [LARGE SCALE GENOMIC DNA]</scope>
    <source>
        <strain evidence="6">70-15 / ATCC MYA-4617 / FGSC 8958</strain>
    </source>
</reference>
<evidence type="ECO:0000313" key="5">
    <source>
        <dbReference type="EMBL" id="EHA57174.1"/>
    </source>
</evidence>
<dbReference type="InterPro" id="IPR012338">
    <property type="entry name" value="Beta-lactam/transpept-like"/>
</dbReference>
<feature type="region of interest" description="Disordered" evidence="3">
    <location>
        <begin position="233"/>
        <end position="266"/>
    </location>
</feature>
<dbReference type="PANTHER" id="PTHR43283:SF17">
    <property type="entry name" value="(LOVD), PUTATIVE (AFU_ORTHOLOGUE AFUA_5G00920)-RELATED"/>
    <property type="match status" value="1"/>
</dbReference>
<comment type="similarity">
    <text evidence="1">Belongs to the class-A beta-lactamase family.</text>
</comment>
<feature type="domain" description="Beta-lactamase-related" evidence="4">
    <location>
        <begin position="11"/>
        <end position="407"/>
    </location>
</feature>
<dbReference type="InParanoid" id="G4MPC1"/>
<evidence type="ECO:0000256" key="1">
    <source>
        <dbReference type="ARBA" id="ARBA00009009"/>
    </source>
</evidence>
<organism evidence="5 6">
    <name type="scientific">Pyricularia oryzae (strain 70-15 / ATCC MYA-4617 / FGSC 8958)</name>
    <name type="common">Rice blast fungus</name>
    <name type="synonym">Magnaporthe oryzae</name>
    <dbReference type="NCBI Taxonomy" id="242507"/>
    <lineage>
        <taxon>Eukaryota</taxon>
        <taxon>Fungi</taxon>
        <taxon>Dikarya</taxon>
        <taxon>Ascomycota</taxon>
        <taxon>Pezizomycotina</taxon>
        <taxon>Sordariomycetes</taxon>
        <taxon>Sordariomycetidae</taxon>
        <taxon>Magnaporthales</taxon>
        <taxon>Pyriculariaceae</taxon>
        <taxon>Pyricularia</taxon>
    </lineage>
</organism>
<feature type="region of interest" description="Disordered" evidence="3">
    <location>
        <begin position="46"/>
        <end position="68"/>
    </location>
</feature>
<dbReference type="OrthoDB" id="428260at2759"/>
<dbReference type="Gene3D" id="3.40.710.10">
    <property type="entry name" value="DD-peptidase/beta-lactamase superfamily"/>
    <property type="match status" value="1"/>
</dbReference>
<dbReference type="PANTHER" id="PTHR43283">
    <property type="entry name" value="BETA-LACTAMASE-RELATED"/>
    <property type="match status" value="1"/>
</dbReference>
<dbReference type="RefSeq" id="XP_003709786.1">
    <property type="nucleotide sequence ID" value="XM_003709738.1"/>
</dbReference>
<dbReference type="OMA" id="GMFNSSW"/>
<dbReference type="VEuPathDB" id="FungiDB:MGG_09175"/>
<reference key="2">
    <citation type="submission" date="2011-05" db="EMBL/GenBank/DDBJ databases">
        <title>The Genome Sequence of Magnaporthe oryzae 70-15.</title>
        <authorList>
            <consortium name="The Broad Institute Genome Sequencing Platform"/>
            <person name="Ma L.-J."/>
            <person name="Dead R."/>
            <person name="Young S.K."/>
            <person name="Zeng Q."/>
            <person name="Gargeya S."/>
            <person name="Fitzgerald M."/>
            <person name="Haas B."/>
            <person name="Abouelleil A."/>
            <person name="Alvarado L."/>
            <person name="Arachchi H.M."/>
            <person name="Berlin A."/>
            <person name="Brown A."/>
            <person name="Chapman S.B."/>
            <person name="Chen Z."/>
            <person name="Dunbar C."/>
            <person name="Freedman E."/>
            <person name="Gearin G."/>
            <person name="Gellesch M."/>
            <person name="Goldberg J."/>
            <person name="Griggs A."/>
            <person name="Gujja S."/>
            <person name="Heiman D."/>
            <person name="Howarth C."/>
            <person name="Larson L."/>
            <person name="Lui A."/>
            <person name="MacDonald P.J.P."/>
            <person name="Mehta T."/>
            <person name="Montmayeur A."/>
            <person name="Murphy C."/>
            <person name="Neiman D."/>
            <person name="Pearson M."/>
            <person name="Priest M."/>
            <person name="Roberts A."/>
            <person name="Saif S."/>
            <person name="Shea T."/>
            <person name="Shenoy N."/>
            <person name="Sisk P."/>
            <person name="Stolte C."/>
            <person name="Sykes S."/>
            <person name="Yandava C."/>
            <person name="Wortman J."/>
            <person name="Nusbaum C."/>
            <person name="Birren B."/>
        </authorList>
    </citation>
    <scope>NUCLEOTIDE SEQUENCE</scope>
    <source>
        <strain>70-15</strain>
    </source>
</reference>
<dbReference type="AlphaFoldDB" id="G4MPC1"/>
<dbReference type="SMR" id="G4MPC1"/>
<evidence type="ECO:0000259" key="4">
    <source>
        <dbReference type="Pfam" id="PF00144"/>
    </source>
</evidence>
<dbReference type="InterPro" id="IPR001466">
    <property type="entry name" value="Beta-lactam-related"/>
</dbReference>
<keyword evidence="2" id="KW-0378">Hydrolase</keyword>
<dbReference type="SUPFAM" id="SSF56601">
    <property type="entry name" value="beta-lactamase/transpeptidase-like"/>
    <property type="match status" value="1"/>
</dbReference>